<keyword evidence="5" id="KW-1185">Reference proteome</keyword>
<evidence type="ECO:0000313" key="4">
    <source>
        <dbReference type="EMBL" id="MBB5330429.1"/>
    </source>
</evidence>
<dbReference type="PROSITE" id="PS50293">
    <property type="entry name" value="TPR_REGION"/>
    <property type="match status" value="1"/>
</dbReference>
<dbReference type="GO" id="GO:0009279">
    <property type="term" value="C:cell outer membrane"/>
    <property type="evidence" value="ECO:0007669"/>
    <property type="project" value="TreeGrafter"/>
</dbReference>
<accession>A0A9X0U5E8</accession>
<name>A0A9X0U5E8_9BACT</name>
<feature type="repeat" description="TPR" evidence="3">
    <location>
        <begin position="331"/>
        <end position="364"/>
    </location>
</feature>
<dbReference type="AlphaFoldDB" id="A0A9X0U5E8"/>
<dbReference type="PANTHER" id="PTHR44858">
    <property type="entry name" value="TETRATRICOPEPTIDE REPEAT PROTEIN 6"/>
    <property type="match status" value="1"/>
</dbReference>
<dbReference type="SUPFAM" id="SSF48452">
    <property type="entry name" value="TPR-like"/>
    <property type="match status" value="2"/>
</dbReference>
<dbReference type="Pfam" id="PF14559">
    <property type="entry name" value="TPR_19"/>
    <property type="match status" value="2"/>
</dbReference>
<dbReference type="SMART" id="SM00028">
    <property type="entry name" value="TPR"/>
    <property type="match status" value="5"/>
</dbReference>
<dbReference type="EMBL" id="JACHEB010000010">
    <property type="protein sequence ID" value="MBB5330429.1"/>
    <property type="molecule type" value="Genomic_DNA"/>
</dbReference>
<dbReference type="InterPro" id="IPR019734">
    <property type="entry name" value="TPR_rpt"/>
</dbReference>
<evidence type="ECO:0000313" key="5">
    <source>
        <dbReference type="Proteomes" id="UP000535182"/>
    </source>
</evidence>
<dbReference type="RefSeq" id="WP_183979879.1">
    <property type="nucleotide sequence ID" value="NZ_JACHEB010000010.1"/>
</dbReference>
<evidence type="ECO:0000256" key="2">
    <source>
        <dbReference type="ARBA" id="ARBA00022803"/>
    </source>
</evidence>
<feature type="repeat" description="TPR" evidence="3">
    <location>
        <begin position="365"/>
        <end position="398"/>
    </location>
</feature>
<feature type="repeat" description="TPR" evidence="3">
    <location>
        <begin position="260"/>
        <end position="293"/>
    </location>
</feature>
<dbReference type="Gene3D" id="1.25.40.10">
    <property type="entry name" value="Tetratricopeptide repeat domain"/>
    <property type="match status" value="3"/>
</dbReference>
<comment type="caution">
    <text evidence="4">The sequence shown here is derived from an EMBL/GenBank/DDBJ whole genome shotgun (WGS) entry which is preliminary data.</text>
</comment>
<dbReference type="InterPro" id="IPR050498">
    <property type="entry name" value="Ycf3"/>
</dbReference>
<reference evidence="4 5" key="1">
    <citation type="submission" date="2020-08" db="EMBL/GenBank/DDBJ databases">
        <title>Genomic Encyclopedia of Type Strains, Phase IV (KMG-V): Genome sequencing to study the core and pangenomes of soil and plant-associated prokaryotes.</title>
        <authorList>
            <person name="Whitman W."/>
        </authorList>
    </citation>
    <scope>NUCLEOTIDE SEQUENCE [LARGE SCALE GENOMIC DNA]</scope>
    <source>
        <strain evidence="4 5">X5P2</strain>
    </source>
</reference>
<keyword evidence="1" id="KW-0677">Repeat</keyword>
<dbReference type="GO" id="GO:0046813">
    <property type="term" value="P:receptor-mediated virion attachment to host cell"/>
    <property type="evidence" value="ECO:0007669"/>
    <property type="project" value="TreeGrafter"/>
</dbReference>
<feature type="repeat" description="TPR" evidence="3">
    <location>
        <begin position="35"/>
        <end position="68"/>
    </location>
</feature>
<evidence type="ECO:0000256" key="1">
    <source>
        <dbReference type="ARBA" id="ARBA00022737"/>
    </source>
</evidence>
<protein>
    <submittedName>
        <fullName evidence="4">Flp pilus assembly protein TadD</fullName>
    </submittedName>
</protein>
<dbReference type="InterPro" id="IPR011990">
    <property type="entry name" value="TPR-like_helical_dom_sf"/>
</dbReference>
<keyword evidence="2 3" id="KW-0802">TPR repeat</keyword>
<dbReference type="Pfam" id="PF13414">
    <property type="entry name" value="TPR_11"/>
    <property type="match status" value="1"/>
</dbReference>
<organism evidence="4 5">
    <name type="scientific">Tunturiibacter gelidiferens</name>
    <dbReference type="NCBI Taxonomy" id="3069689"/>
    <lineage>
        <taxon>Bacteria</taxon>
        <taxon>Pseudomonadati</taxon>
        <taxon>Acidobacteriota</taxon>
        <taxon>Terriglobia</taxon>
        <taxon>Terriglobales</taxon>
        <taxon>Acidobacteriaceae</taxon>
        <taxon>Tunturiibacter</taxon>
    </lineage>
</organism>
<gene>
    <name evidence="4" type="ORF">HDF14_004064</name>
</gene>
<proteinExistence type="predicted"/>
<dbReference type="PROSITE" id="PS50005">
    <property type="entry name" value="TPR"/>
    <property type="match status" value="4"/>
</dbReference>
<dbReference type="Proteomes" id="UP000535182">
    <property type="component" value="Unassembled WGS sequence"/>
</dbReference>
<sequence length="454" mass="49883">MEAHALSAQHYLAEGKPELALSELDAIISLDPKNIVARGNLGVLLFFRGDYAGALPHLRVALELKPNLWKIQALLGISEMRVGEDSAGRNDLAAAFPNLTDKKIQIDVGNDLITSYSSTGDLDKAAEIISAMLSVSAKDAKLLYTAFRVYSDLSSQAVLTMAMMAPDSDEMHQAAVHELAEHLMAQKLAKHPDSAEVAEQLRLSLIANPQPPRPDSNNYLSTASDPTKLDSNSLFKVYRLYSDLIDQTILQLATCSPNTPEIYQAVAHILAKQGFSTAAIASYHQALKLSPNNPNLHFELGEMLYTSDSPTLQEQAEAEYNAALIEDPNQEKAQVRLGEIAAKSGDTKTAYADYSHAFDLQPKDAEAAMGLASALKRMGQSEKALALMERAVELDPTNAGSHYRLGLLYRDARRTEDAKREVAEYKKYKIMKDNLGELLRKLRIAEQLKPNQSF</sequence>
<dbReference type="PANTHER" id="PTHR44858:SF1">
    <property type="entry name" value="UDP-N-ACETYLGLUCOSAMINE--PEPTIDE N-ACETYLGLUCOSAMINYLTRANSFERASE SPINDLY-RELATED"/>
    <property type="match status" value="1"/>
</dbReference>
<evidence type="ECO:0000256" key="3">
    <source>
        <dbReference type="PROSITE-ProRule" id="PRU00339"/>
    </source>
</evidence>